<keyword evidence="3 6" id="KW-0812">Transmembrane</keyword>
<evidence type="ECO:0000256" key="5">
    <source>
        <dbReference type="ARBA" id="ARBA00023136"/>
    </source>
</evidence>
<dbReference type="PANTHER" id="PTHR38459:SF1">
    <property type="entry name" value="PROPHAGE BACTOPRENOL-LINKED GLUCOSE TRANSLOCASE HOMOLOG"/>
    <property type="match status" value="1"/>
</dbReference>
<dbReference type="Pfam" id="PF04138">
    <property type="entry name" value="GtrA_DPMS_TM"/>
    <property type="match status" value="1"/>
</dbReference>
<comment type="similarity">
    <text evidence="2">Belongs to the GtrA family.</text>
</comment>
<evidence type="ECO:0000313" key="9">
    <source>
        <dbReference type="Proteomes" id="UP001500897"/>
    </source>
</evidence>
<comment type="caution">
    <text evidence="8">The sequence shown here is derived from an EMBL/GenBank/DDBJ whole genome shotgun (WGS) entry which is preliminary data.</text>
</comment>
<sequence>MTSTIETRPSLVQRLRGLSAEAVGFALIGASGVVVNFGLFWILNNAVGLASLRSNIAATVVAIATNYLGYRYWLYRDRDAASRKREITLFLLFSGIGMLIETGTLGFTQYVLGLDTSFERLGGKFLGLAIATVFRFVSYRTWVFKAMPELEDPAVVQEAELLLAAEERPALAN</sequence>
<evidence type="ECO:0000256" key="3">
    <source>
        <dbReference type="ARBA" id="ARBA00022692"/>
    </source>
</evidence>
<accession>A0ABN2WZC7</accession>
<dbReference type="Proteomes" id="UP001500897">
    <property type="component" value="Unassembled WGS sequence"/>
</dbReference>
<feature type="transmembrane region" description="Helical" evidence="6">
    <location>
        <begin position="55"/>
        <end position="75"/>
    </location>
</feature>
<feature type="transmembrane region" description="Helical" evidence="6">
    <location>
        <begin position="118"/>
        <end position="137"/>
    </location>
</feature>
<feature type="transmembrane region" description="Helical" evidence="6">
    <location>
        <begin position="21"/>
        <end position="43"/>
    </location>
</feature>
<dbReference type="PANTHER" id="PTHR38459">
    <property type="entry name" value="PROPHAGE BACTOPRENOL-LINKED GLUCOSE TRANSLOCASE HOMOLOG"/>
    <property type="match status" value="1"/>
</dbReference>
<name>A0ABN2WZC7_9ACTN</name>
<dbReference type="InterPro" id="IPR007267">
    <property type="entry name" value="GtrA_DPMS_TM"/>
</dbReference>
<reference evidence="8 9" key="1">
    <citation type="journal article" date="2019" name="Int. J. Syst. Evol. Microbiol.">
        <title>The Global Catalogue of Microorganisms (GCM) 10K type strain sequencing project: providing services to taxonomists for standard genome sequencing and annotation.</title>
        <authorList>
            <consortium name="The Broad Institute Genomics Platform"/>
            <consortium name="The Broad Institute Genome Sequencing Center for Infectious Disease"/>
            <person name="Wu L."/>
            <person name="Ma J."/>
        </authorList>
    </citation>
    <scope>NUCLEOTIDE SEQUENCE [LARGE SCALE GENOMIC DNA]</scope>
    <source>
        <strain evidence="8 9">JCM 14559</strain>
    </source>
</reference>
<keyword evidence="5 6" id="KW-0472">Membrane</keyword>
<proteinExistence type="inferred from homology"/>
<dbReference type="EMBL" id="BAAANS010000022">
    <property type="protein sequence ID" value="GAA2101626.1"/>
    <property type="molecule type" value="Genomic_DNA"/>
</dbReference>
<dbReference type="RefSeq" id="WP_344553191.1">
    <property type="nucleotide sequence ID" value="NZ_BAAANS010000022.1"/>
</dbReference>
<feature type="transmembrane region" description="Helical" evidence="6">
    <location>
        <begin position="87"/>
        <end position="112"/>
    </location>
</feature>
<evidence type="ECO:0000256" key="2">
    <source>
        <dbReference type="ARBA" id="ARBA00009399"/>
    </source>
</evidence>
<protein>
    <submittedName>
        <fullName evidence="8">GtrA family protein</fullName>
    </submittedName>
</protein>
<comment type="subcellular location">
    <subcellularLocation>
        <location evidence="1">Membrane</location>
        <topology evidence="1">Multi-pass membrane protein</topology>
    </subcellularLocation>
</comment>
<feature type="domain" description="GtrA/DPMS transmembrane" evidence="7">
    <location>
        <begin position="25"/>
        <end position="144"/>
    </location>
</feature>
<evidence type="ECO:0000256" key="1">
    <source>
        <dbReference type="ARBA" id="ARBA00004141"/>
    </source>
</evidence>
<keyword evidence="4 6" id="KW-1133">Transmembrane helix</keyword>
<keyword evidence="9" id="KW-1185">Reference proteome</keyword>
<evidence type="ECO:0000256" key="6">
    <source>
        <dbReference type="SAM" id="Phobius"/>
    </source>
</evidence>
<evidence type="ECO:0000256" key="4">
    <source>
        <dbReference type="ARBA" id="ARBA00022989"/>
    </source>
</evidence>
<dbReference type="InterPro" id="IPR051401">
    <property type="entry name" value="GtrA_CellWall_Glycosyl"/>
</dbReference>
<gene>
    <name evidence="8" type="ORF">GCM10009759_35540</name>
</gene>
<evidence type="ECO:0000259" key="7">
    <source>
        <dbReference type="Pfam" id="PF04138"/>
    </source>
</evidence>
<evidence type="ECO:0000313" key="8">
    <source>
        <dbReference type="EMBL" id="GAA2101626.1"/>
    </source>
</evidence>
<organism evidence="8 9">
    <name type="scientific">Kitasatospora saccharophila</name>
    <dbReference type="NCBI Taxonomy" id="407973"/>
    <lineage>
        <taxon>Bacteria</taxon>
        <taxon>Bacillati</taxon>
        <taxon>Actinomycetota</taxon>
        <taxon>Actinomycetes</taxon>
        <taxon>Kitasatosporales</taxon>
        <taxon>Streptomycetaceae</taxon>
        <taxon>Kitasatospora</taxon>
    </lineage>
</organism>